<protein>
    <submittedName>
        <fullName evidence="2">Uncharacterized protein</fullName>
    </submittedName>
</protein>
<dbReference type="Proteomes" id="UP000523000">
    <property type="component" value="Unassembled WGS sequence"/>
</dbReference>
<evidence type="ECO:0000256" key="1">
    <source>
        <dbReference type="SAM" id="Phobius"/>
    </source>
</evidence>
<reference evidence="2 3" key="1">
    <citation type="submission" date="2020-08" db="EMBL/GenBank/DDBJ databases">
        <title>Sequencing the genomes of 1000 actinobacteria strains.</title>
        <authorList>
            <person name="Klenk H.-P."/>
        </authorList>
    </citation>
    <scope>NUCLEOTIDE SEQUENCE [LARGE SCALE GENOMIC DNA]</scope>
    <source>
        <strain evidence="2 3">DSM 22826</strain>
    </source>
</reference>
<dbReference type="RefSeq" id="WP_183513282.1">
    <property type="nucleotide sequence ID" value="NZ_BAABGK010000003.1"/>
</dbReference>
<keyword evidence="1" id="KW-0812">Transmembrane</keyword>
<organism evidence="2 3">
    <name type="scientific">Paeniglutamicibacter cryotolerans</name>
    <dbReference type="NCBI Taxonomy" id="670079"/>
    <lineage>
        <taxon>Bacteria</taxon>
        <taxon>Bacillati</taxon>
        <taxon>Actinomycetota</taxon>
        <taxon>Actinomycetes</taxon>
        <taxon>Micrococcales</taxon>
        <taxon>Micrococcaceae</taxon>
        <taxon>Paeniglutamicibacter</taxon>
    </lineage>
</organism>
<comment type="caution">
    <text evidence="2">The sequence shown here is derived from an EMBL/GenBank/DDBJ whole genome shotgun (WGS) entry which is preliminary data.</text>
</comment>
<name>A0A839QMH1_9MICC</name>
<keyword evidence="1" id="KW-1133">Transmembrane helix</keyword>
<accession>A0A839QMH1</accession>
<dbReference type="EMBL" id="JACHVS010000005">
    <property type="protein sequence ID" value="MBB2997628.1"/>
    <property type="molecule type" value="Genomic_DNA"/>
</dbReference>
<proteinExistence type="predicted"/>
<keyword evidence="1" id="KW-0472">Membrane</keyword>
<evidence type="ECO:0000313" key="3">
    <source>
        <dbReference type="Proteomes" id="UP000523000"/>
    </source>
</evidence>
<gene>
    <name evidence="2" type="ORF">E9229_003900</name>
</gene>
<sequence length="149" mass="15790">MNKRRVVLPPVLRHTFILVALVLGLLAMHILGIDHQMPHGAHGSQGALTNQAGNQHSPQDLTAVAASMQHTSADDSPAFLAVDSLGAAESAMIGMCVLALSIGGLFIHLFSRAFRPVPGRGLAAPPVIWFPQSRPHTTPSLIQLSISRT</sequence>
<evidence type="ECO:0000313" key="2">
    <source>
        <dbReference type="EMBL" id="MBB2997628.1"/>
    </source>
</evidence>
<keyword evidence="3" id="KW-1185">Reference proteome</keyword>
<dbReference type="AlphaFoldDB" id="A0A839QMH1"/>
<feature type="transmembrane region" description="Helical" evidence="1">
    <location>
        <begin position="91"/>
        <end position="110"/>
    </location>
</feature>
<feature type="transmembrane region" description="Helical" evidence="1">
    <location>
        <begin position="12"/>
        <end position="31"/>
    </location>
</feature>